<sequence length="121" mass="13696">MVAGQLPLQLDALESDSWEPNAERPSDSTPNVALPMSGGALKAKRLFTFPYLYTPSMVPVHERTLPQSVPVRKVESLQAKKERLFRALTSRFQAVNNQRRHRLRPAPNLPNFHVAIRTPSR</sequence>
<reference evidence="2 3" key="1">
    <citation type="journal article" date="2016" name="Nat. Commun.">
        <title>Extremotolerant tardigrade genome and improved radiotolerance of human cultured cells by tardigrade-unique protein.</title>
        <authorList>
            <person name="Hashimoto T."/>
            <person name="Horikawa D.D."/>
            <person name="Saito Y."/>
            <person name="Kuwahara H."/>
            <person name="Kozuka-Hata H."/>
            <person name="Shin-I T."/>
            <person name="Minakuchi Y."/>
            <person name="Ohishi K."/>
            <person name="Motoyama A."/>
            <person name="Aizu T."/>
            <person name="Enomoto A."/>
            <person name="Kondo K."/>
            <person name="Tanaka S."/>
            <person name="Hara Y."/>
            <person name="Koshikawa S."/>
            <person name="Sagara H."/>
            <person name="Miura T."/>
            <person name="Yokobori S."/>
            <person name="Miyagawa K."/>
            <person name="Suzuki Y."/>
            <person name="Kubo T."/>
            <person name="Oyama M."/>
            <person name="Kohara Y."/>
            <person name="Fujiyama A."/>
            <person name="Arakawa K."/>
            <person name="Katayama T."/>
            <person name="Toyoda A."/>
            <person name="Kunieda T."/>
        </authorList>
    </citation>
    <scope>NUCLEOTIDE SEQUENCE [LARGE SCALE GENOMIC DNA]</scope>
    <source>
        <strain evidence="2 3">YOKOZUNA-1</strain>
    </source>
</reference>
<evidence type="ECO:0000313" key="2">
    <source>
        <dbReference type="EMBL" id="GAV04784.1"/>
    </source>
</evidence>
<evidence type="ECO:0000313" key="3">
    <source>
        <dbReference type="Proteomes" id="UP000186922"/>
    </source>
</evidence>
<gene>
    <name evidence="2" type="primary">RvY_15010-1</name>
    <name evidence="2" type="synonym">RvY_15010.1</name>
    <name evidence="2" type="ORF">RvY_15010</name>
</gene>
<protein>
    <submittedName>
        <fullName evidence="2">Uncharacterized protein</fullName>
    </submittedName>
</protein>
<evidence type="ECO:0000256" key="1">
    <source>
        <dbReference type="SAM" id="MobiDB-lite"/>
    </source>
</evidence>
<accession>A0A1D1W0E9</accession>
<comment type="caution">
    <text evidence="2">The sequence shown here is derived from an EMBL/GenBank/DDBJ whole genome shotgun (WGS) entry which is preliminary data.</text>
</comment>
<dbReference type="EMBL" id="BDGG01000011">
    <property type="protein sequence ID" value="GAV04784.1"/>
    <property type="molecule type" value="Genomic_DNA"/>
</dbReference>
<keyword evidence="3" id="KW-1185">Reference proteome</keyword>
<organism evidence="2 3">
    <name type="scientific">Ramazzottius varieornatus</name>
    <name type="common">Water bear</name>
    <name type="synonym">Tardigrade</name>
    <dbReference type="NCBI Taxonomy" id="947166"/>
    <lineage>
        <taxon>Eukaryota</taxon>
        <taxon>Metazoa</taxon>
        <taxon>Ecdysozoa</taxon>
        <taxon>Tardigrada</taxon>
        <taxon>Eutardigrada</taxon>
        <taxon>Parachela</taxon>
        <taxon>Hypsibioidea</taxon>
        <taxon>Ramazzottiidae</taxon>
        <taxon>Ramazzottius</taxon>
    </lineage>
</organism>
<feature type="region of interest" description="Disordered" evidence="1">
    <location>
        <begin position="14"/>
        <end position="35"/>
    </location>
</feature>
<dbReference type="Proteomes" id="UP000186922">
    <property type="component" value="Unassembled WGS sequence"/>
</dbReference>
<proteinExistence type="predicted"/>
<dbReference type="AlphaFoldDB" id="A0A1D1W0E9"/>
<name>A0A1D1W0E9_RAMVA</name>